<dbReference type="Proteomes" id="UP001163046">
    <property type="component" value="Unassembled WGS sequence"/>
</dbReference>
<proteinExistence type="predicted"/>
<keyword evidence="2" id="KW-1185">Reference proteome</keyword>
<name>A0A9X0D224_9CNID</name>
<dbReference type="AlphaFoldDB" id="A0A9X0D224"/>
<dbReference type="OrthoDB" id="5988131at2759"/>
<dbReference type="EMBL" id="MU825891">
    <property type="protein sequence ID" value="KAJ7384030.1"/>
    <property type="molecule type" value="Genomic_DNA"/>
</dbReference>
<gene>
    <name evidence="1" type="ORF">OS493_024044</name>
</gene>
<organism evidence="1 2">
    <name type="scientific">Desmophyllum pertusum</name>
    <dbReference type="NCBI Taxonomy" id="174260"/>
    <lineage>
        <taxon>Eukaryota</taxon>
        <taxon>Metazoa</taxon>
        <taxon>Cnidaria</taxon>
        <taxon>Anthozoa</taxon>
        <taxon>Hexacorallia</taxon>
        <taxon>Scleractinia</taxon>
        <taxon>Caryophylliina</taxon>
        <taxon>Caryophylliidae</taxon>
        <taxon>Desmophyllum</taxon>
    </lineage>
</organism>
<reference evidence="1" key="1">
    <citation type="submission" date="2023-01" db="EMBL/GenBank/DDBJ databases">
        <title>Genome assembly of the deep-sea coral Lophelia pertusa.</title>
        <authorList>
            <person name="Herrera S."/>
            <person name="Cordes E."/>
        </authorList>
    </citation>
    <scope>NUCLEOTIDE SEQUENCE</scope>
    <source>
        <strain evidence="1">USNM1676648</strain>
        <tissue evidence="1">Polyp</tissue>
    </source>
</reference>
<accession>A0A9X0D224</accession>
<protein>
    <submittedName>
        <fullName evidence="1">Uncharacterized protein</fullName>
    </submittedName>
</protein>
<evidence type="ECO:0000313" key="1">
    <source>
        <dbReference type="EMBL" id="KAJ7384030.1"/>
    </source>
</evidence>
<sequence>MYVNVGEMYCIVINDLPLHGLGRVETFSVATNKTKVHFFVKAQVPTDQEELATFIQKLARVGVNLRSYTLAYESNNLDSIKHCDEYMSRKDTNSPSKRQRTE</sequence>
<comment type="caution">
    <text evidence="1">The sequence shown here is derived from an EMBL/GenBank/DDBJ whole genome shotgun (WGS) entry which is preliminary data.</text>
</comment>
<evidence type="ECO:0000313" key="2">
    <source>
        <dbReference type="Proteomes" id="UP001163046"/>
    </source>
</evidence>